<comment type="caution">
    <text evidence="1">The sequence shown here is derived from an EMBL/GenBank/DDBJ whole genome shotgun (WGS) entry which is preliminary data.</text>
</comment>
<name>A0ACB5SS28_AMBMO</name>
<reference evidence="1" key="1">
    <citation type="submission" date="2023-04" db="EMBL/GenBank/DDBJ databases">
        <title>Ambrosiozyma monospora NBRC 10751.</title>
        <authorList>
            <person name="Ichikawa N."/>
            <person name="Sato H."/>
            <person name="Tonouchi N."/>
        </authorList>
    </citation>
    <scope>NUCLEOTIDE SEQUENCE</scope>
    <source>
        <strain evidence="1">NBRC 10751</strain>
    </source>
</reference>
<keyword evidence="2" id="KW-1185">Reference proteome</keyword>
<dbReference type="EMBL" id="BSXS01000080">
    <property type="protein sequence ID" value="GME70697.1"/>
    <property type="molecule type" value="Genomic_DNA"/>
</dbReference>
<sequence length="429" mass="49903">MKFAKLFQQVLEEEEVPDDWVQRAVQYKALKKRINKVVDELESIGLAKENMSLDYDIKRVERELHPVLNLSVSPIMKKVIIDKLEELKYSYDISTLDDPENEPKVVELQSNNDTSSCLSAANPFDDTPFYLIKVYTHEDLKFFQTLYDELEGLGVFKQEQEVIIKNNVEDLASVISHVASPNAKRSDMYAWREIFQLYIETQIFFSTHEHSAGERNIQQSREKFLIFMSRVETSKALRRFKHKESVKLFGDFKQLNEQLLKVSTFQIMNSMAVAKILKKFDKRTRLHSKAIFPEVVEKSQQVNILHGSVAKDMCAIIASRLLNIIPQIDDYTCPICCSVAFKPIRLDCGHLFCVRCLVKLQRKNEDRCPLCRQDVLLHADEHNLDTAQMSYMKLYFPKEVKQKQAENEKEIFKEQYGNIVDPDAKCVIV</sequence>
<evidence type="ECO:0000313" key="1">
    <source>
        <dbReference type="EMBL" id="GME70697.1"/>
    </source>
</evidence>
<gene>
    <name evidence="1" type="ORF">Amon02_000029200</name>
</gene>
<organism evidence="1 2">
    <name type="scientific">Ambrosiozyma monospora</name>
    <name type="common">Yeast</name>
    <name type="synonym">Endomycopsis monosporus</name>
    <dbReference type="NCBI Taxonomy" id="43982"/>
    <lineage>
        <taxon>Eukaryota</taxon>
        <taxon>Fungi</taxon>
        <taxon>Dikarya</taxon>
        <taxon>Ascomycota</taxon>
        <taxon>Saccharomycotina</taxon>
        <taxon>Pichiomycetes</taxon>
        <taxon>Pichiales</taxon>
        <taxon>Pichiaceae</taxon>
        <taxon>Ambrosiozyma</taxon>
    </lineage>
</organism>
<dbReference type="Proteomes" id="UP001165064">
    <property type="component" value="Unassembled WGS sequence"/>
</dbReference>
<proteinExistence type="predicted"/>
<evidence type="ECO:0000313" key="2">
    <source>
        <dbReference type="Proteomes" id="UP001165064"/>
    </source>
</evidence>
<accession>A0ACB5SS28</accession>
<protein>
    <submittedName>
        <fullName evidence="1">Unnamed protein product</fullName>
    </submittedName>
</protein>